<dbReference type="EMBL" id="VIAR01000012">
    <property type="protein sequence ID" value="TQD35396.1"/>
    <property type="molecule type" value="Genomic_DNA"/>
</dbReference>
<reference evidence="4 5" key="1">
    <citation type="submission" date="2019-06" db="EMBL/GenBank/DDBJ databases">
        <title>Flavibacter putida gen. nov., sp. nov., a novel marine bacterium of the family Flavobacteriaceae isolated from coastal seawater.</title>
        <authorList>
            <person name="Feng X."/>
        </authorList>
    </citation>
    <scope>NUCLEOTIDE SEQUENCE [LARGE SCALE GENOMIC DNA]</scope>
    <source>
        <strain evidence="4 5">PLHSN227</strain>
    </source>
</reference>
<comment type="caution">
    <text evidence="4">The sequence shown here is derived from an EMBL/GenBank/DDBJ whole genome shotgun (WGS) entry which is preliminary data.</text>
</comment>
<evidence type="ECO:0000259" key="3">
    <source>
        <dbReference type="Pfam" id="PF11827"/>
    </source>
</evidence>
<dbReference type="OrthoDB" id="5513217at2"/>
<gene>
    <name evidence="4" type="ORF">FKR84_11025</name>
</gene>
<keyword evidence="2" id="KW-0732">Signal</keyword>
<evidence type="ECO:0000313" key="4">
    <source>
        <dbReference type="EMBL" id="TQD35396.1"/>
    </source>
</evidence>
<evidence type="ECO:0000256" key="2">
    <source>
        <dbReference type="SAM" id="SignalP"/>
    </source>
</evidence>
<dbReference type="AlphaFoldDB" id="A0A507ZC91"/>
<evidence type="ECO:0000313" key="5">
    <source>
        <dbReference type="Proteomes" id="UP000317169"/>
    </source>
</evidence>
<organism evidence="4 5">
    <name type="scientific">Haloflavibacter putidus</name>
    <dbReference type="NCBI Taxonomy" id="2576776"/>
    <lineage>
        <taxon>Bacteria</taxon>
        <taxon>Pseudomonadati</taxon>
        <taxon>Bacteroidota</taxon>
        <taxon>Flavobacteriia</taxon>
        <taxon>Flavobacteriales</taxon>
        <taxon>Flavobacteriaceae</taxon>
        <taxon>Haloflavibacter</taxon>
    </lineage>
</organism>
<feature type="domain" description="DUF3347" evidence="3">
    <location>
        <begin position="60"/>
        <end position="134"/>
    </location>
</feature>
<dbReference type="RefSeq" id="WP_141422370.1">
    <property type="nucleotide sequence ID" value="NZ_VIAR01000012.1"/>
</dbReference>
<feature type="region of interest" description="Disordered" evidence="1">
    <location>
        <begin position="28"/>
        <end position="47"/>
    </location>
</feature>
<dbReference type="InterPro" id="IPR021782">
    <property type="entry name" value="DUF3347"/>
</dbReference>
<evidence type="ECO:0000256" key="1">
    <source>
        <dbReference type="SAM" id="MobiDB-lite"/>
    </source>
</evidence>
<feature type="signal peptide" evidence="2">
    <location>
        <begin position="1"/>
        <end position="22"/>
    </location>
</feature>
<feature type="chain" id="PRO_5021475703" evidence="2">
    <location>
        <begin position="23"/>
        <end position="184"/>
    </location>
</feature>
<proteinExistence type="predicted"/>
<dbReference type="Pfam" id="PF11827">
    <property type="entry name" value="DUF3347"/>
    <property type="match status" value="1"/>
</dbReference>
<dbReference type="PROSITE" id="PS51257">
    <property type="entry name" value="PROKAR_LIPOPROTEIN"/>
    <property type="match status" value="1"/>
</dbReference>
<accession>A0A507ZC91</accession>
<dbReference type="Proteomes" id="UP000317169">
    <property type="component" value="Unassembled WGS sequence"/>
</dbReference>
<name>A0A507ZC91_9FLAO</name>
<protein>
    <submittedName>
        <fullName evidence="4">DUF3347 domain-containing protein</fullName>
    </submittedName>
</protein>
<sequence>MKTKFKTLGIIAIAALSFTACKNESKSDMQKEEVKQENTVKNDQNQDRRIDFRHEKEAEVFYTYLDIKNALVKTNAEETQRIAKDFADNHEEKSEFHEPQIYTLMAKIGELEDVEEQRELFNELSQKIEPFLQAALKEGEIFKQYCPMAFNDEGAFWFSVNEEIFNPYFGDKMLHCGSVQAIIK</sequence>
<keyword evidence="5" id="KW-1185">Reference proteome</keyword>